<dbReference type="OrthoDB" id="5419315at2759"/>
<dbReference type="SUPFAM" id="SSF57701">
    <property type="entry name" value="Zn2/Cys6 DNA-binding domain"/>
    <property type="match status" value="1"/>
</dbReference>
<reference evidence="5" key="1">
    <citation type="submission" date="2021-03" db="EMBL/GenBank/DDBJ databases">
        <title>Evolutionary innovations through gain and loss of genes in the ectomycorrhizal Boletales.</title>
        <authorList>
            <person name="Wu G."/>
            <person name="Miyauchi S."/>
            <person name="Morin E."/>
            <person name="Yang Z.-L."/>
            <person name="Xu J."/>
            <person name="Martin F.M."/>
        </authorList>
    </citation>
    <scope>NUCLEOTIDE SEQUENCE</scope>
    <source>
        <strain evidence="5">BR01</strain>
    </source>
</reference>
<organism evidence="5 6">
    <name type="scientific">Boletus reticuloceps</name>
    <dbReference type="NCBI Taxonomy" id="495285"/>
    <lineage>
        <taxon>Eukaryota</taxon>
        <taxon>Fungi</taxon>
        <taxon>Dikarya</taxon>
        <taxon>Basidiomycota</taxon>
        <taxon>Agaricomycotina</taxon>
        <taxon>Agaricomycetes</taxon>
        <taxon>Agaricomycetidae</taxon>
        <taxon>Boletales</taxon>
        <taxon>Boletineae</taxon>
        <taxon>Boletaceae</taxon>
        <taxon>Boletoideae</taxon>
        <taxon>Boletus</taxon>
    </lineage>
</organism>
<dbReference type="AlphaFoldDB" id="A0A8I2YK43"/>
<evidence type="ECO:0000313" key="5">
    <source>
        <dbReference type="EMBL" id="KAG6373391.1"/>
    </source>
</evidence>
<feature type="region of interest" description="Disordered" evidence="3">
    <location>
        <begin position="491"/>
        <end position="510"/>
    </location>
</feature>
<dbReference type="PROSITE" id="PS50048">
    <property type="entry name" value="ZN2_CY6_FUNGAL_2"/>
    <property type="match status" value="1"/>
</dbReference>
<dbReference type="InterPro" id="IPR021858">
    <property type="entry name" value="Fun_TF"/>
</dbReference>
<feature type="region of interest" description="Disordered" evidence="3">
    <location>
        <begin position="115"/>
        <end position="160"/>
    </location>
</feature>
<accession>A0A8I2YK43</accession>
<comment type="subcellular location">
    <subcellularLocation>
        <location evidence="1">Nucleus</location>
    </subcellularLocation>
</comment>
<dbReference type="GO" id="GO:0005634">
    <property type="term" value="C:nucleus"/>
    <property type="evidence" value="ECO:0007669"/>
    <property type="project" value="UniProtKB-SubCell"/>
</dbReference>
<feature type="compositionally biased region" description="Polar residues" evidence="3">
    <location>
        <begin position="1"/>
        <end position="10"/>
    </location>
</feature>
<dbReference type="GO" id="GO:0000981">
    <property type="term" value="F:DNA-binding transcription factor activity, RNA polymerase II-specific"/>
    <property type="evidence" value="ECO:0007669"/>
    <property type="project" value="InterPro"/>
</dbReference>
<name>A0A8I2YK43_9AGAM</name>
<evidence type="ECO:0000259" key="4">
    <source>
        <dbReference type="PROSITE" id="PS50048"/>
    </source>
</evidence>
<dbReference type="GO" id="GO:0008270">
    <property type="term" value="F:zinc ion binding"/>
    <property type="evidence" value="ECO:0007669"/>
    <property type="project" value="InterPro"/>
</dbReference>
<protein>
    <recommendedName>
        <fullName evidence="4">Zn(2)-C6 fungal-type domain-containing protein</fullName>
    </recommendedName>
</protein>
<keyword evidence="6" id="KW-1185">Reference proteome</keyword>
<dbReference type="EMBL" id="JAGFBS010000022">
    <property type="protein sequence ID" value="KAG6373391.1"/>
    <property type="molecule type" value="Genomic_DNA"/>
</dbReference>
<dbReference type="PANTHER" id="PTHR37534">
    <property type="entry name" value="TRANSCRIPTIONAL ACTIVATOR PROTEIN UGA3"/>
    <property type="match status" value="1"/>
</dbReference>
<dbReference type="PANTHER" id="PTHR37534:SF20">
    <property type="entry name" value="PRO1A C6 ZINK-FINGER PROTEIN"/>
    <property type="match status" value="1"/>
</dbReference>
<dbReference type="Proteomes" id="UP000683000">
    <property type="component" value="Unassembled WGS sequence"/>
</dbReference>
<evidence type="ECO:0000256" key="3">
    <source>
        <dbReference type="SAM" id="MobiDB-lite"/>
    </source>
</evidence>
<evidence type="ECO:0000256" key="2">
    <source>
        <dbReference type="ARBA" id="ARBA00023242"/>
    </source>
</evidence>
<dbReference type="PROSITE" id="PS00463">
    <property type="entry name" value="ZN2_CY6_FUNGAL_1"/>
    <property type="match status" value="1"/>
</dbReference>
<feature type="domain" description="Zn(2)-C6 fungal-type" evidence="4">
    <location>
        <begin position="27"/>
        <end position="58"/>
    </location>
</feature>
<comment type="caution">
    <text evidence="5">The sequence shown here is derived from an EMBL/GenBank/DDBJ whole genome shotgun (WGS) entry which is preliminary data.</text>
</comment>
<dbReference type="Pfam" id="PF11951">
    <property type="entry name" value="Fungal_trans_2"/>
    <property type="match status" value="1"/>
</dbReference>
<dbReference type="InterPro" id="IPR036864">
    <property type="entry name" value="Zn2-C6_fun-type_DNA-bd_sf"/>
</dbReference>
<keyword evidence="2" id="KW-0539">Nucleus</keyword>
<dbReference type="InterPro" id="IPR001138">
    <property type="entry name" value="Zn2Cys6_DnaBD"/>
</dbReference>
<evidence type="ECO:0000313" key="6">
    <source>
        <dbReference type="Proteomes" id="UP000683000"/>
    </source>
</evidence>
<gene>
    <name evidence="5" type="ORF">JVT61DRAFT_6540</name>
</gene>
<sequence length="638" mass="71728">MPPAQKSPQPRRSGAPKTKGAVRAKSGCYTCRIRRKKCDEQMNIDGSCATCVRLRLQCLGFGAKRPEWLRENRNVLDLRDKIKTFLASQGMIKGHSGSATRAAEQEQQILSLSTDYVSPTNSPQTPTLSISSTNDERPSTYPLRTNPGRYPDSDHLPVMQELSPDSPLERSEYLLPPVPYSSPPVINSLDSWLPNHSLPPQRPHSSHFSRLHNVPIHYEEDIVDVVSSGYLLPSIPAVDQYTWPLLDDHQNASLDYYMKHVLRAQYLHASDSLDSIIWKLIHTSDNARQAACLLSDLHRKSTQKNRLGIMDLEDVEALSRMQMVPFNSPLTEGDALAGLCIVSYFLFRGGKGQWQTFLDTACNYSLSILNDPRWGGPRKVLLVCSESLRFIIKTSIWFDVLASATLVREPRFLGVIQELYDRQPAFFDDVPAVPMAEYSMMSVMGCENHIVLALAEIASLANWKEAHVSAGSLSVKELVRRGHKIEEILKKPSSHPSESDVTLDPAESQRAQQRRLTSEVFRASAYVYLHSVVSGDFPRCPEIIEAVNDTVKCLMTAEDGPTGRAVVRSVVFSICICGCLTEDPHHQNYFLRRLQEQQGLSIGNSQQVSCLIQEVWKRRCRGAVDWREVMREAEMLLV</sequence>
<dbReference type="CDD" id="cd00067">
    <property type="entry name" value="GAL4"/>
    <property type="match status" value="1"/>
</dbReference>
<evidence type="ECO:0000256" key="1">
    <source>
        <dbReference type="ARBA" id="ARBA00004123"/>
    </source>
</evidence>
<feature type="compositionally biased region" description="Polar residues" evidence="3">
    <location>
        <begin position="115"/>
        <end position="133"/>
    </location>
</feature>
<dbReference type="Gene3D" id="4.10.240.10">
    <property type="entry name" value="Zn(2)-C6 fungal-type DNA-binding domain"/>
    <property type="match status" value="1"/>
</dbReference>
<dbReference type="SMART" id="SM00066">
    <property type="entry name" value="GAL4"/>
    <property type="match status" value="1"/>
</dbReference>
<feature type="region of interest" description="Disordered" evidence="3">
    <location>
        <begin position="1"/>
        <end position="21"/>
    </location>
</feature>
<proteinExistence type="predicted"/>